<evidence type="ECO:0000313" key="2">
    <source>
        <dbReference type="Proteomes" id="UP000295773"/>
    </source>
</evidence>
<comment type="caution">
    <text evidence="1">The sequence shown here is derived from an EMBL/GenBank/DDBJ whole genome shotgun (WGS) entry which is preliminary data.</text>
</comment>
<protein>
    <submittedName>
        <fullName evidence="1">Uncharacterized protein</fullName>
    </submittedName>
</protein>
<accession>A0A4V2VJ59</accession>
<dbReference type="Proteomes" id="UP000295773">
    <property type="component" value="Unassembled WGS sequence"/>
</dbReference>
<name>A0A4V2VJ59_9FIRM</name>
<dbReference type="RefSeq" id="WP_008978230.1">
    <property type="nucleotide sequence ID" value="NZ_DBGDHU010000008.1"/>
</dbReference>
<proteinExistence type="predicted"/>
<dbReference type="AlphaFoldDB" id="A0A4V2VJ59"/>
<evidence type="ECO:0000313" key="1">
    <source>
        <dbReference type="EMBL" id="TCU54755.1"/>
    </source>
</evidence>
<reference evidence="1 2" key="1">
    <citation type="submission" date="2019-03" db="EMBL/GenBank/DDBJ databases">
        <title>Genomic Encyclopedia of Type Strains, Phase IV (KMG-IV): sequencing the most valuable type-strain genomes for metagenomic binning, comparative biology and taxonomic classification.</title>
        <authorList>
            <person name="Goeker M."/>
        </authorList>
    </citation>
    <scope>NUCLEOTIDE SEQUENCE [LARGE SCALE GENOMIC DNA]</scope>
    <source>
        <strain evidence="1 2">DSM 29481</strain>
    </source>
</reference>
<dbReference type="EMBL" id="SMBP01000023">
    <property type="protein sequence ID" value="TCU54755.1"/>
    <property type="molecule type" value="Genomic_DNA"/>
</dbReference>
<sequence>MALRTKLNTNDEGETNELDDLDELDAVYVNKLKESSIQEDLLEQFKDITKLLDEQKGKS</sequence>
<organism evidence="1 2">
    <name type="scientific">Longicatena caecimuris</name>
    <dbReference type="NCBI Taxonomy" id="1796635"/>
    <lineage>
        <taxon>Bacteria</taxon>
        <taxon>Bacillati</taxon>
        <taxon>Bacillota</taxon>
        <taxon>Erysipelotrichia</taxon>
        <taxon>Erysipelotrichales</taxon>
        <taxon>Erysipelotrichaceae</taxon>
        <taxon>Longicatena</taxon>
    </lineage>
</organism>
<keyword evidence="2" id="KW-1185">Reference proteome</keyword>
<gene>
    <name evidence="1" type="ORF">EDD61_12346</name>
</gene>